<dbReference type="InterPro" id="IPR029063">
    <property type="entry name" value="SAM-dependent_MTases_sf"/>
</dbReference>
<keyword evidence="4" id="KW-0949">S-adenosyl-L-methionine</keyword>
<dbReference type="GO" id="GO:0008170">
    <property type="term" value="F:N-methyltransferase activity"/>
    <property type="evidence" value="ECO:0007669"/>
    <property type="project" value="InterPro"/>
</dbReference>
<accession>A0A4P2VNF1</accession>
<dbReference type="InterPro" id="IPR001091">
    <property type="entry name" value="RM_Methyltransferase"/>
</dbReference>
<dbReference type="Proteomes" id="UP000509448">
    <property type="component" value="Chromosome"/>
</dbReference>
<name>A0A4P2VNF1_9ARCH</name>
<evidence type="ECO:0000256" key="1">
    <source>
        <dbReference type="ARBA" id="ARBA00006594"/>
    </source>
</evidence>
<keyword evidence="4" id="KW-0680">Restriction system</keyword>
<dbReference type="GO" id="GO:0032259">
    <property type="term" value="P:methylation"/>
    <property type="evidence" value="ECO:0007669"/>
    <property type="project" value="UniProtKB-KW"/>
</dbReference>
<dbReference type="OrthoDB" id="241751at2157"/>
<keyword evidence="3" id="KW-0808">Transferase</keyword>
<dbReference type="GO" id="GO:0003677">
    <property type="term" value="F:DNA binding"/>
    <property type="evidence" value="ECO:0007669"/>
    <property type="project" value="InterPro"/>
</dbReference>
<keyword evidence="2 4" id="KW-0489">Methyltransferase</keyword>
<dbReference type="GO" id="GO:0015667">
    <property type="term" value="F:site-specific DNA-methyltransferase (cytosine-N4-specific) activity"/>
    <property type="evidence" value="ECO:0007669"/>
    <property type="project" value="UniProtKB-EC"/>
</dbReference>
<dbReference type="Gene3D" id="3.40.50.150">
    <property type="entry name" value="Vaccinia Virus protein VP39"/>
    <property type="match status" value="1"/>
</dbReference>
<feature type="domain" description="DNA methylase N-4/N-6" evidence="5">
    <location>
        <begin position="33"/>
        <end position="213"/>
    </location>
</feature>
<organism evidence="6 7">
    <name type="scientific">Conexivisphaera calida</name>
    <dbReference type="NCBI Taxonomy" id="1874277"/>
    <lineage>
        <taxon>Archaea</taxon>
        <taxon>Nitrososphaerota</taxon>
        <taxon>Conexivisphaeria</taxon>
        <taxon>Conexivisphaerales</taxon>
        <taxon>Conexivisphaeraceae</taxon>
        <taxon>Conexivisphaera</taxon>
    </lineage>
</organism>
<evidence type="ECO:0000256" key="2">
    <source>
        <dbReference type="ARBA" id="ARBA00022603"/>
    </source>
</evidence>
<reference evidence="6 7" key="1">
    <citation type="journal article" date="2019" name="ISME J.">
        <title>Isolation and characterization of a thermophilic sulfur- and iron-reducing thaumarchaeote from a terrestrial acidic hot spring.</title>
        <authorList>
            <person name="Kato S."/>
            <person name="Itoh T."/>
            <person name="Yuki M."/>
            <person name="Nagamori M."/>
            <person name="Ohnishi M."/>
            <person name="Uematsu K."/>
            <person name="Suzuki K."/>
            <person name="Takashina T."/>
            <person name="Ohkuma M."/>
        </authorList>
    </citation>
    <scope>NUCLEOTIDE SEQUENCE [LARGE SCALE GENOMIC DNA]</scope>
    <source>
        <strain evidence="6 7">NAS-02</strain>
    </source>
</reference>
<dbReference type="InterPro" id="IPR002941">
    <property type="entry name" value="DNA_methylase_N4/N6"/>
</dbReference>
<dbReference type="Pfam" id="PF01555">
    <property type="entry name" value="N6_N4_Mtase"/>
    <property type="match status" value="1"/>
</dbReference>
<dbReference type="EMBL" id="AP018732">
    <property type="protein sequence ID" value="BBE42455.1"/>
    <property type="molecule type" value="Genomic_DNA"/>
</dbReference>
<dbReference type="EC" id="2.1.1.113" evidence="4"/>
<evidence type="ECO:0000259" key="5">
    <source>
        <dbReference type="Pfam" id="PF01555"/>
    </source>
</evidence>
<dbReference type="RefSeq" id="WP_174448686.1">
    <property type="nucleotide sequence ID" value="NZ_AP018732.1"/>
</dbReference>
<comment type="catalytic activity">
    <reaction evidence="4">
        <text>a 2'-deoxycytidine in DNA + S-adenosyl-L-methionine = an N(4)-methyl-2'-deoxycytidine in DNA + S-adenosyl-L-homocysteine + H(+)</text>
        <dbReference type="Rhea" id="RHEA:16857"/>
        <dbReference type="Rhea" id="RHEA-COMP:11369"/>
        <dbReference type="Rhea" id="RHEA-COMP:13674"/>
        <dbReference type="ChEBI" id="CHEBI:15378"/>
        <dbReference type="ChEBI" id="CHEBI:57856"/>
        <dbReference type="ChEBI" id="CHEBI:59789"/>
        <dbReference type="ChEBI" id="CHEBI:85452"/>
        <dbReference type="ChEBI" id="CHEBI:137933"/>
        <dbReference type="EC" id="2.1.1.113"/>
    </reaction>
</comment>
<comment type="similarity">
    <text evidence="1 4">Belongs to the N(4)/N(6)-methyltransferase family.</text>
</comment>
<gene>
    <name evidence="6" type="ORF">NAS2_1066</name>
</gene>
<evidence type="ECO:0000256" key="3">
    <source>
        <dbReference type="ARBA" id="ARBA00022679"/>
    </source>
</evidence>
<proteinExistence type="inferred from homology"/>
<dbReference type="AlphaFoldDB" id="A0A4P2VNF1"/>
<dbReference type="InterPro" id="IPR002052">
    <property type="entry name" value="DNA_methylase_N6_adenine_CS"/>
</dbReference>
<keyword evidence="7" id="KW-1185">Reference proteome</keyword>
<sequence length="231" mass="25469">MTVEIEVAFQTARGIYYLGDALEVLPGLDERSVDIVFTDPPFFMDDEGPYGNYGSYASALPHLHHVMKPDGWLLVYFPSNKLDLILRDTTVYFEYVDRFVVLYPQSTTKGAFGGKRTLELLVFKKGAPRTGGRMPIDVLDGIDDPLLARRGPRGSLWKPTLPTAILLGQVLAWDPDTVVLDPFAGYGSIPAVAEALGLRWIAIDIDPEKAAVARDIIATAGRARPIEAYFP</sequence>
<dbReference type="PRINTS" id="PR00508">
    <property type="entry name" value="S21N4MTFRASE"/>
</dbReference>
<protein>
    <recommendedName>
        <fullName evidence="4">Type II methyltransferase</fullName>
        <ecNumber evidence="4">2.1.1.113</ecNumber>
    </recommendedName>
    <alternativeName>
        <fullName evidence="4">N-4 cytosine-specific methyltransferase</fullName>
    </alternativeName>
</protein>
<dbReference type="PROSITE" id="PS00092">
    <property type="entry name" value="N6_MTASE"/>
    <property type="match status" value="1"/>
</dbReference>
<dbReference type="KEGG" id="ccai:NAS2_1066"/>
<dbReference type="GeneID" id="55584877"/>
<dbReference type="SUPFAM" id="SSF53335">
    <property type="entry name" value="S-adenosyl-L-methionine-dependent methyltransferases"/>
    <property type="match status" value="1"/>
</dbReference>
<evidence type="ECO:0000313" key="7">
    <source>
        <dbReference type="Proteomes" id="UP000509448"/>
    </source>
</evidence>
<dbReference type="GO" id="GO:0009307">
    <property type="term" value="P:DNA restriction-modification system"/>
    <property type="evidence" value="ECO:0007669"/>
    <property type="project" value="UniProtKB-KW"/>
</dbReference>
<evidence type="ECO:0000313" key="6">
    <source>
        <dbReference type="EMBL" id="BBE42455.1"/>
    </source>
</evidence>
<evidence type="ECO:0000256" key="4">
    <source>
        <dbReference type="RuleBase" id="RU362026"/>
    </source>
</evidence>